<dbReference type="Gene3D" id="3.50.50.60">
    <property type="entry name" value="FAD/NAD(P)-binding domain"/>
    <property type="match status" value="1"/>
</dbReference>
<protein>
    <recommendedName>
        <fullName evidence="5">pyranose dehydrogenase (acceptor)</fullName>
        <ecNumber evidence="5">1.1.99.29</ecNumber>
    </recommendedName>
</protein>
<dbReference type="Pfam" id="PF05199">
    <property type="entry name" value="GMC_oxred_C"/>
    <property type="match status" value="1"/>
</dbReference>
<evidence type="ECO:0000256" key="15">
    <source>
        <dbReference type="PIRSR" id="PIRSR000137-1"/>
    </source>
</evidence>
<evidence type="ECO:0000256" key="16">
    <source>
        <dbReference type="PIRSR" id="PIRSR000137-2"/>
    </source>
</evidence>
<evidence type="ECO:0000256" key="4">
    <source>
        <dbReference type="ARBA" id="ARBA00011245"/>
    </source>
</evidence>
<keyword evidence="6" id="KW-0964">Secreted</keyword>
<feature type="binding site" evidence="16">
    <location>
        <position position="262"/>
    </location>
    <ligand>
        <name>FAD</name>
        <dbReference type="ChEBI" id="CHEBI:57692"/>
    </ligand>
</feature>
<dbReference type="InterPro" id="IPR036188">
    <property type="entry name" value="FAD/NAD-bd_sf"/>
</dbReference>
<dbReference type="OrthoDB" id="269227at2759"/>
<feature type="domain" description="Glucose-methanol-choline oxidoreductase N-terminal" evidence="17">
    <location>
        <begin position="304"/>
        <end position="318"/>
    </location>
</feature>
<evidence type="ECO:0000256" key="11">
    <source>
        <dbReference type="ARBA" id="ARBA00034010"/>
    </source>
</evidence>
<comment type="subcellular location">
    <subcellularLocation>
        <location evidence="2">Secreted</location>
    </subcellularLocation>
</comment>
<comment type="catalytic activity">
    <reaction evidence="12">
        <text>pyranose + acceptor = pyranos-3-ulose + reduced acceptor.</text>
        <dbReference type="EC" id="1.1.99.29"/>
    </reaction>
</comment>
<name>A0A9P5X8S5_9AGAR</name>
<dbReference type="Pfam" id="PF00732">
    <property type="entry name" value="GMC_oxred_N"/>
    <property type="match status" value="1"/>
</dbReference>
<keyword evidence="19" id="KW-1185">Reference proteome</keyword>
<evidence type="ECO:0000256" key="10">
    <source>
        <dbReference type="ARBA" id="ARBA00033986"/>
    </source>
</evidence>
<evidence type="ECO:0000313" key="18">
    <source>
        <dbReference type="EMBL" id="KAF9445784.1"/>
    </source>
</evidence>
<dbReference type="Gene3D" id="3.30.560.10">
    <property type="entry name" value="Glucose Oxidase, domain 3"/>
    <property type="match status" value="1"/>
</dbReference>
<organism evidence="18 19">
    <name type="scientific">Macrolepiota fuliginosa MF-IS2</name>
    <dbReference type="NCBI Taxonomy" id="1400762"/>
    <lineage>
        <taxon>Eukaryota</taxon>
        <taxon>Fungi</taxon>
        <taxon>Dikarya</taxon>
        <taxon>Basidiomycota</taxon>
        <taxon>Agaricomycotina</taxon>
        <taxon>Agaricomycetes</taxon>
        <taxon>Agaricomycetidae</taxon>
        <taxon>Agaricales</taxon>
        <taxon>Agaricineae</taxon>
        <taxon>Agaricaceae</taxon>
        <taxon>Macrolepiota</taxon>
    </lineage>
</organism>
<keyword evidence="7" id="KW-0285">Flavoprotein</keyword>
<evidence type="ECO:0000256" key="1">
    <source>
        <dbReference type="ARBA" id="ARBA00001974"/>
    </source>
</evidence>
<feature type="active site" description="Proton donor" evidence="15">
    <location>
        <position position="525"/>
    </location>
</feature>
<evidence type="ECO:0000256" key="5">
    <source>
        <dbReference type="ARBA" id="ARBA00013177"/>
    </source>
</evidence>
<comment type="function">
    <text evidence="9">Catalyzes the single-oxidation or sequential double oxidation reaction of carbohydrates primarily at carbon-2 and/or carbon-3 with the concomitant reduction of the flavin. The enzyme exhibits a broad sugar substrate specificity, oxidizing different aldopyranoses to the corresponding C-1, C-2, C-3 or C-1,2, C-2,3 and C-3,4 (di)dehydro sugars with substrate-specific regioselectivity. Accepts only a narrow range of electron acceptors such as substituted benzoquinones and complexed metal ions and reacts extremely slowly with O(2) as acceptor. May play a role in the natural recycling of plant matter by oxidizing all major monosaccharides in lignocellulose and by reducing quinone compounds or reactive radical species generated during lignin depolymerization.</text>
</comment>
<sequence length="590" mass="63294">MFLDLAVVAGLASLGFCVTYGSIKHVPQLEWDFIIVGGGTAGSVLASRLTENPKFNVLVIEAGPTNENATESIVPGLGLAHLAMSRFDWNFTTVPQKGLNNRAVTLQRGFILGGTSSVNGMVYSRGPSSDYDRFARVTGDSGWSWDALQKYIKKNEKFELPSDNHDIKDEFDPAVHSFSGKVAVTLPGFLSPAIDSATIQASNELGGDFAFNLDMNSGKPLGLGWTQSTIGHDGTRSSSATSYLDSQTRSRKNLYIVTNTRVTRLLKTPGTKELTIRMVEIRSPDPSDPFTIFTASKEVILSGGAIGTPHILLHSGIGDENDLKALNVSTILHNPSVGRNLSDHPFLPITFGIAPGSIDLGPWVNLQTDPALAAEALDIWNKNGTGPYVQEMPNDHITWARLSKDSPTLALGDPSSGPNAPHIELIFNVISGIFTTIMLFVTPVSRGSVTIGSNNPLDDPLIDPAYLTTESDLPGVREGIRKALNFSKAPVWKNVITGFVGPLANATTDAEIDDVIRNGVESGLHPVGTAAMSSRDASWGVVNPDLLVKKVSGLRIVDASIMPYIPSAHAQVPVYLIAERAADMIKCTWR</sequence>
<dbReference type="Proteomes" id="UP000807342">
    <property type="component" value="Unassembled WGS sequence"/>
</dbReference>
<evidence type="ECO:0000256" key="9">
    <source>
        <dbReference type="ARBA" id="ARBA00024699"/>
    </source>
</evidence>
<comment type="similarity">
    <text evidence="3">Belongs to the GMC oxidoreductase family.</text>
</comment>
<evidence type="ECO:0000256" key="13">
    <source>
        <dbReference type="ARBA" id="ARBA00034050"/>
    </source>
</evidence>
<dbReference type="AlphaFoldDB" id="A0A9P5X8S5"/>
<feature type="binding site" evidence="16">
    <location>
        <begin position="119"/>
        <end position="122"/>
    </location>
    <ligand>
        <name>FAD</name>
        <dbReference type="ChEBI" id="CHEBI:57692"/>
    </ligand>
</feature>
<dbReference type="PANTHER" id="PTHR11552:SF147">
    <property type="entry name" value="CHOLINE DEHYDROGENASE, MITOCHONDRIAL"/>
    <property type="match status" value="1"/>
</dbReference>
<dbReference type="SUPFAM" id="SSF51905">
    <property type="entry name" value="FAD/NAD(P)-binding domain"/>
    <property type="match status" value="1"/>
</dbReference>
<dbReference type="InterPro" id="IPR012132">
    <property type="entry name" value="GMC_OxRdtase"/>
</dbReference>
<evidence type="ECO:0000256" key="6">
    <source>
        <dbReference type="ARBA" id="ARBA00022525"/>
    </source>
</evidence>
<evidence type="ECO:0000256" key="7">
    <source>
        <dbReference type="ARBA" id="ARBA00022630"/>
    </source>
</evidence>
<dbReference type="InterPro" id="IPR000172">
    <property type="entry name" value="GMC_OxRdtase_N"/>
</dbReference>
<dbReference type="GO" id="GO:0050660">
    <property type="term" value="F:flavin adenine dinucleotide binding"/>
    <property type="evidence" value="ECO:0007669"/>
    <property type="project" value="InterPro"/>
</dbReference>
<comment type="catalytic activity">
    <reaction evidence="10">
        <text>pyranose + acceptor = pyranos-2-ulose + reduced acceptor.</text>
        <dbReference type="EC" id="1.1.99.29"/>
    </reaction>
</comment>
<reference evidence="18" key="1">
    <citation type="submission" date="2020-11" db="EMBL/GenBank/DDBJ databases">
        <authorList>
            <consortium name="DOE Joint Genome Institute"/>
            <person name="Ahrendt S."/>
            <person name="Riley R."/>
            <person name="Andreopoulos W."/>
            <person name="Labutti K."/>
            <person name="Pangilinan J."/>
            <person name="Ruiz-Duenas F.J."/>
            <person name="Barrasa J.M."/>
            <person name="Sanchez-Garcia M."/>
            <person name="Camarero S."/>
            <person name="Miyauchi S."/>
            <person name="Serrano A."/>
            <person name="Linde D."/>
            <person name="Babiker R."/>
            <person name="Drula E."/>
            <person name="Ayuso-Fernandez I."/>
            <person name="Pacheco R."/>
            <person name="Padilla G."/>
            <person name="Ferreira P."/>
            <person name="Barriuso J."/>
            <person name="Kellner H."/>
            <person name="Castanera R."/>
            <person name="Alfaro M."/>
            <person name="Ramirez L."/>
            <person name="Pisabarro A.G."/>
            <person name="Kuo A."/>
            <person name="Tritt A."/>
            <person name="Lipzen A."/>
            <person name="He G."/>
            <person name="Yan M."/>
            <person name="Ng V."/>
            <person name="Cullen D."/>
            <person name="Martin F."/>
            <person name="Rosso M.-N."/>
            <person name="Henrissat B."/>
            <person name="Hibbett D."/>
            <person name="Martinez A.T."/>
            <person name="Grigoriev I.V."/>
        </authorList>
    </citation>
    <scope>NUCLEOTIDE SEQUENCE</scope>
    <source>
        <strain evidence="18">MF-IS2</strain>
    </source>
</reference>
<comment type="catalytic activity">
    <reaction evidence="11">
        <text>pyranose + acceptor = pyranos-2,3-diulose + reduced acceptor.</text>
        <dbReference type="EC" id="1.1.99.29"/>
    </reaction>
</comment>
<evidence type="ECO:0000256" key="3">
    <source>
        <dbReference type="ARBA" id="ARBA00010790"/>
    </source>
</evidence>
<evidence type="ECO:0000313" key="19">
    <source>
        <dbReference type="Proteomes" id="UP000807342"/>
    </source>
</evidence>
<evidence type="ECO:0000256" key="2">
    <source>
        <dbReference type="ARBA" id="ARBA00004613"/>
    </source>
</evidence>
<comment type="subunit">
    <text evidence="4">Monomer.</text>
</comment>
<dbReference type="PROSITE" id="PS00624">
    <property type="entry name" value="GMC_OXRED_2"/>
    <property type="match status" value="1"/>
</dbReference>
<evidence type="ECO:0000259" key="17">
    <source>
        <dbReference type="PROSITE" id="PS00624"/>
    </source>
</evidence>
<feature type="active site" description="Proton acceptor" evidence="15">
    <location>
        <position position="569"/>
    </location>
</feature>
<comment type="cofactor">
    <cofactor evidence="1 16">
        <name>FAD</name>
        <dbReference type="ChEBI" id="CHEBI:57692"/>
    </cofactor>
</comment>
<evidence type="ECO:0000256" key="12">
    <source>
        <dbReference type="ARBA" id="ARBA00034029"/>
    </source>
</evidence>
<comment type="catalytic activity">
    <reaction evidence="14">
        <text>a pyranoside + acceptor = a pyranosid-3,4-diulose + reduced acceptor.</text>
        <dbReference type="EC" id="1.1.99.29"/>
    </reaction>
</comment>
<proteinExistence type="inferred from homology"/>
<dbReference type="GO" id="GO:0033718">
    <property type="term" value="F:pyranose dehydrogenase (acceptor) activity"/>
    <property type="evidence" value="ECO:0007669"/>
    <property type="project" value="UniProtKB-EC"/>
</dbReference>
<evidence type="ECO:0000256" key="14">
    <source>
        <dbReference type="ARBA" id="ARBA00034059"/>
    </source>
</evidence>
<evidence type="ECO:0000256" key="8">
    <source>
        <dbReference type="ARBA" id="ARBA00022827"/>
    </source>
</evidence>
<dbReference type="SUPFAM" id="SSF54373">
    <property type="entry name" value="FAD-linked reductases, C-terminal domain"/>
    <property type="match status" value="1"/>
</dbReference>
<dbReference type="PIRSF" id="PIRSF000137">
    <property type="entry name" value="Alcohol_oxidase"/>
    <property type="match status" value="1"/>
</dbReference>
<comment type="catalytic activity">
    <reaction evidence="13">
        <text>a pyranoside + acceptor = a pyranosid-3-ulose + reduced acceptor.</text>
        <dbReference type="EC" id="1.1.99.29"/>
    </reaction>
</comment>
<dbReference type="GO" id="GO:0005576">
    <property type="term" value="C:extracellular region"/>
    <property type="evidence" value="ECO:0007669"/>
    <property type="project" value="UniProtKB-SubCell"/>
</dbReference>
<comment type="caution">
    <text evidence="18">The sequence shown here is derived from an EMBL/GenBank/DDBJ whole genome shotgun (WGS) entry which is preliminary data.</text>
</comment>
<dbReference type="EC" id="1.1.99.29" evidence="5"/>
<accession>A0A9P5X8S5</accession>
<dbReference type="EMBL" id="MU151281">
    <property type="protein sequence ID" value="KAF9445784.1"/>
    <property type="molecule type" value="Genomic_DNA"/>
</dbReference>
<dbReference type="PANTHER" id="PTHR11552">
    <property type="entry name" value="GLUCOSE-METHANOL-CHOLINE GMC OXIDOREDUCTASE"/>
    <property type="match status" value="1"/>
</dbReference>
<dbReference type="InterPro" id="IPR007867">
    <property type="entry name" value="GMC_OxRtase_C"/>
</dbReference>
<gene>
    <name evidence="18" type="ORF">P691DRAFT_674932</name>
</gene>
<feature type="binding site" evidence="16">
    <location>
        <position position="115"/>
    </location>
    <ligand>
        <name>FAD</name>
        <dbReference type="ChEBI" id="CHEBI:57692"/>
    </ligand>
</feature>
<keyword evidence="8 16" id="KW-0274">FAD</keyword>